<dbReference type="InterPro" id="IPR020019">
    <property type="entry name" value="AcTrfase_PglD-like"/>
</dbReference>
<evidence type="ECO:0000256" key="5">
    <source>
        <dbReference type="ARBA" id="ARBA00022737"/>
    </source>
</evidence>
<dbReference type="EMBL" id="JBBHLC010000032">
    <property type="protein sequence ID" value="MEJ5864140.1"/>
    <property type="molecule type" value="Genomic_DNA"/>
</dbReference>
<keyword evidence="4" id="KW-0808">Transferase</keyword>
<dbReference type="Pfam" id="PF00132">
    <property type="entry name" value="Hexapep"/>
    <property type="match status" value="1"/>
</dbReference>
<evidence type="ECO:0000259" key="8">
    <source>
        <dbReference type="Pfam" id="PF17836"/>
    </source>
</evidence>
<dbReference type="RefSeq" id="WP_339599510.1">
    <property type="nucleotide sequence ID" value="NZ_JBBHLC010000032.1"/>
</dbReference>
<name>A0ABU8QTZ0_9PSED</name>
<dbReference type="InterPro" id="IPR050179">
    <property type="entry name" value="Trans_hexapeptide_repeat"/>
</dbReference>
<keyword evidence="2" id="KW-0444">Lipid biosynthesis</keyword>
<evidence type="ECO:0000313" key="10">
    <source>
        <dbReference type="Proteomes" id="UP001380290"/>
    </source>
</evidence>
<dbReference type="PANTHER" id="PTHR43300">
    <property type="entry name" value="ACETYLTRANSFERASE"/>
    <property type="match status" value="1"/>
</dbReference>
<dbReference type="InterPro" id="IPR018357">
    <property type="entry name" value="Hexapep_transf_CS"/>
</dbReference>
<dbReference type="InterPro" id="IPR001451">
    <property type="entry name" value="Hexapep"/>
</dbReference>
<reference evidence="9 10" key="1">
    <citation type="submission" date="2024-02" db="EMBL/GenBank/DDBJ databases">
        <title>Identification of pathogenicity and growth-promoting function of Pseudomonas putida variant.</title>
        <authorList>
            <person name="Sun J."/>
        </authorList>
    </citation>
    <scope>NUCLEOTIDE SEQUENCE [LARGE SCALE GENOMIC DNA]</scope>
    <source>
        <strain evidence="9 10">A03</strain>
    </source>
</reference>
<dbReference type="InterPro" id="IPR011004">
    <property type="entry name" value="Trimer_LpxA-like_sf"/>
</dbReference>
<organism evidence="9 10">
    <name type="scientific">Pseudomonas farsensis</name>
    <dbReference type="NCBI Taxonomy" id="2745492"/>
    <lineage>
        <taxon>Bacteria</taxon>
        <taxon>Pseudomonadati</taxon>
        <taxon>Pseudomonadota</taxon>
        <taxon>Gammaproteobacteria</taxon>
        <taxon>Pseudomonadales</taxon>
        <taxon>Pseudomonadaceae</taxon>
        <taxon>Pseudomonas</taxon>
    </lineage>
</organism>
<evidence type="ECO:0000313" key="9">
    <source>
        <dbReference type="EMBL" id="MEJ5864140.1"/>
    </source>
</evidence>
<evidence type="ECO:0000256" key="1">
    <source>
        <dbReference type="ARBA" id="ARBA00007274"/>
    </source>
</evidence>
<gene>
    <name evidence="9" type="ORF">V7S98_12985</name>
</gene>
<accession>A0ABU8QTZ0</accession>
<dbReference type="Pfam" id="PF17836">
    <property type="entry name" value="PglD_N"/>
    <property type="match status" value="1"/>
</dbReference>
<dbReference type="CDD" id="cd03360">
    <property type="entry name" value="LbH_AT_putative"/>
    <property type="match status" value="1"/>
</dbReference>
<protein>
    <submittedName>
        <fullName evidence="9">Acetyltransferase</fullName>
    </submittedName>
</protein>
<comment type="similarity">
    <text evidence="1">Belongs to the transferase hexapeptide repeat family.</text>
</comment>
<dbReference type="InterPro" id="IPR041561">
    <property type="entry name" value="PglD_N"/>
</dbReference>
<evidence type="ECO:0000256" key="3">
    <source>
        <dbReference type="ARBA" id="ARBA00022556"/>
    </source>
</evidence>
<feature type="domain" description="PglD N-terminal" evidence="8">
    <location>
        <begin position="4"/>
        <end position="68"/>
    </location>
</feature>
<keyword evidence="3" id="KW-0441">Lipid A biosynthesis</keyword>
<keyword evidence="5" id="KW-0677">Repeat</keyword>
<keyword evidence="7" id="KW-0012">Acyltransferase</keyword>
<dbReference type="Gene3D" id="3.40.50.20">
    <property type="match status" value="1"/>
</dbReference>
<evidence type="ECO:0000256" key="4">
    <source>
        <dbReference type="ARBA" id="ARBA00022679"/>
    </source>
</evidence>
<evidence type="ECO:0000256" key="7">
    <source>
        <dbReference type="ARBA" id="ARBA00023315"/>
    </source>
</evidence>
<proteinExistence type="inferred from homology"/>
<keyword evidence="6" id="KW-0443">Lipid metabolism</keyword>
<evidence type="ECO:0000256" key="6">
    <source>
        <dbReference type="ARBA" id="ARBA00023098"/>
    </source>
</evidence>
<dbReference type="Gene3D" id="2.160.10.10">
    <property type="entry name" value="Hexapeptide repeat proteins"/>
    <property type="match status" value="1"/>
</dbReference>
<dbReference type="PANTHER" id="PTHR43300:SF7">
    <property type="entry name" value="UDP-N-ACETYLBACILLOSAMINE N-ACETYLTRANSFERASE"/>
    <property type="match status" value="1"/>
</dbReference>
<sequence length="213" mass="21656">MPFVLLGAGGHAKVLLALLRAIGAEVVGVCDPGLQAASDWRGVRVLGDDAALDSLPPDRVALVNAIGQVVGSPRRMEVFEHFSARGYRFPALVHPAAWVDESVVVHEGAQIMAGAVIQPDTVIGANSVINTGARVDHDCIIASHVHIAPAAVLCGGVSIAAGTFVGAGATVIQGISIGEHAVVGAGSTVIRNLPAGHVLVGSPVRKHLPGKQV</sequence>
<dbReference type="SUPFAM" id="SSF51161">
    <property type="entry name" value="Trimeric LpxA-like enzymes"/>
    <property type="match status" value="1"/>
</dbReference>
<comment type="caution">
    <text evidence="9">The sequence shown here is derived from an EMBL/GenBank/DDBJ whole genome shotgun (WGS) entry which is preliminary data.</text>
</comment>
<dbReference type="PROSITE" id="PS00101">
    <property type="entry name" value="HEXAPEP_TRANSFERASES"/>
    <property type="match status" value="1"/>
</dbReference>
<keyword evidence="10" id="KW-1185">Reference proteome</keyword>
<dbReference type="Pfam" id="PF14602">
    <property type="entry name" value="Hexapep_2"/>
    <property type="match status" value="1"/>
</dbReference>
<dbReference type="Proteomes" id="UP001380290">
    <property type="component" value="Unassembled WGS sequence"/>
</dbReference>
<evidence type="ECO:0000256" key="2">
    <source>
        <dbReference type="ARBA" id="ARBA00022516"/>
    </source>
</evidence>
<dbReference type="NCBIfam" id="TIGR03570">
    <property type="entry name" value="NeuD_NnaD"/>
    <property type="match status" value="1"/>
</dbReference>